<protein>
    <submittedName>
        <fullName evidence="2">Uncharacterized protein</fullName>
    </submittedName>
</protein>
<dbReference type="Proteomes" id="UP001220702">
    <property type="component" value="Unassembled WGS sequence"/>
</dbReference>
<sequence length="238" mass="26331">MPTEIDARITPTLHPDNVASIDGFDEQTAPYLAPTMTAFSTAYEGIRAVHEAREKAKTNPTWNEAHQIIHTDDFAQKHLARITKSFDVTRSNLEKGIAMLEQQLATPLESKAAQSVSAEIRAYAKNLPSEQRHKFIQQAIDEGDHTSVAALLGAPPYLSGLDANFQQTYVRFWNERSAPEVAQRLKAMKGAKQMIEERAGLVFKELEKAVGAPPHKAAALRKAKTEAEQAFVLKDIGQ</sequence>
<name>A0A9Q4MJB9_XYLFS</name>
<dbReference type="RefSeq" id="WP_004083494.1">
    <property type="nucleotide sequence ID" value="NZ_CP047134.1"/>
</dbReference>
<reference evidence="2" key="2">
    <citation type="journal article" date="2020" name="Appl. Environ. Microbiol.">
        <title>Multiple intercontinental introductions associated with the emergence of a plant pathogen in Europe.</title>
        <authorList>
            <person name="Landa B.B."/>
            <person name="Castillo A.I."/>
            <person name="Giampetruzzi A."/>
            <person name="Kahn A."/>
            <person name="Roman-Ecija M."/>
            <person name="Velasco-Amo M.P."/>
            <person name="Navas-Cortes J.A."/>
            <person name="Marco-Noales E."/>
            <person name="Barbe S."/>
            <person name="Moralejo E."/>
            <person name="Coletta-Filho H.D."/>
            <person name="Saldarelli P."/>
            <person name="Saponari M."/>
            <person name="Almeida R.P.P."/>
        </authorList>
    </citation>
    <scope>NUCLEOTIDE SEQUENCE</scope>
    <source>
        <strain evidence="2">XYL1981</strain>
    </source>
</reference>
<dbReference type="Proteomes" id="UP000474061">
    <property type="component" value="Unassembled WGS sequence"/>
</dbReference>
<reference evidence="1" key="4">
    <citation type="journal article" date="2023" name="Commun. Biol.">
        <title>Suspicions of two bridgehead invasions of Xylella fastidiosa subsp. multiplex in France.</title>
        <authorList>
            <person name="Dupas E."/>
            <person name="Durand K."/>
            <person name="Rieux A."/>
            <person name="Briand M."/>
            <person name="Pruvost O."/>
            <person name="Cunty A."/>
            <person name="Denance N."/>
            <person name="Donnadieu C."/>
            <person name="Legendre B."/>
            <person name="Lopez-Roques C."/>
            <person name="Cesbron S."/>
            <person name="Ravigne V."/>
            <person name="Jacques M.A."/>
        </authorList>
    </citation>
    <scope>NUCLEOTIDE SEQUENCE</scope>
    <source>
        <strain evidence="1">CFBP8070</strain>
    </source>
</reference>
<gene>
    <name evidence="2" type="ORF">FG476_11085</name>
    <name evidence="1" type="ORF">LOK82_12715</name>
</gene>
<evidence type="ECO:0000313" key="1">
    <source>
        <dbReference type="EMBL" id="MDC6409425.1"/>
    </source>
</evidence>
<organism evidence="2 3">
    <name type="scientific">Xylella fastidiosa subsp. multiplex</name>
    <dbReference type="NCBI Taxonomy" id="644357"/>
    <lineage>
        <taxon>Bacteria</taxon>
        <taxon>Pseudomonadati</taxon>
        <taxon>Pseudomonadota</taxon>
        <taxon>Gammaproteobacteria</taxon>
        <taxon>Lysobacterales</taxon>
        <taxon>Lysobacteraceae</taxon>
        <taxon>Xylella</taxon>
    </lineage>
</organism>
<dbReference type="EMBL" id="JAJKGN010000002">
    <property type="protein sequence ID" value="MDC6409425.1"/>
    <property type="molecule type" value="Genomic_DNA"/>
</dbReference>
<evidence type="ECO:0000313" key="3">
    <source>
        <dbReference type="Proteomes" id="UP000474061"/>
    </source>
</evidence>
<dbReference type="AlphaFoldDB" id="A0A9Q4MJB9"/>
<dbReference type="GeneID" id="93834030"/>
<comment type="caution">
    <text evidence="2">The sequence shown here is derived from an EMBL/GenBank/DDBJ whole genome shotgun (WGS) entry which is preliminary data.</text>
</comment>
<reference evidence="2" key="1">
    <citation type="submission" date="2019-05" db="EMBL/GenBank/DDBJ databases">
        <authorList>
            <person name="Castillo A."/>
            <person name="Giampetruzzi A."/>
            <person name="Landa B."/>
            <person name="Saponari M."/>
            <person name="Almeida R.P.P."/>
            <person name="Moralejo E."/>
            <person name="Marco-Noales E."/>
            <person name="Velasco-Amo M.P."/>
            <person name="Roman-Ecija M."/>
            <person name="Navarro I."/>
            <person name="Monterde A."/>
            <person name="Barbe S."/>
        </authorList>
    </citation>
    <scope>NUCLEOTIDE SEQUENCE</scope>
    <source>
        <strain evidence="2">XYL1981</strain>
    </source>
</reference>
<dbReference type="EMBL" id="VDCJ01000352">
    <property type="protein sequence ID" value="MRU24575.1"/>
    <property type="molecule type" value="Genomic_DNA"/>
</dbReference>
<reference evidence="1" key="3">
    <citation type="submission" date="2021-11" db="EMBL/GenBank/DDBJ databases">
        <authorList>
            <person name="Denance N."/>
            <person name="Briand M."/>
            <person name="Dupas E."/>
            <person name="Durand K."/>
            <person name="Legendre B."/>
            <person name="Cunty A."/>
            <person name="Donnadieu C."/>
            <person name="Lopez Roques C."/>
            <person name="Cesbron S."/>
            <person name="Jacques M.A."/>
        </authorList>
    </citation>
    <scope>NUCLEOTIDE SEQUENCE</scope>
    <source>
        <strain evidence="1">CFBP8070</strain>
    </source>
</reference>
<evidence type="ECO:0000313" key="2">
    <source>
        <dbReference type="EMBL" id="MRU24575.1"/>
    </source>
</evidence>
<accession>A0A9Q4MJB9</accession>
<proteinExistence type="predicted"/>